<feature type="transmembrane region" description="Helical" evidence="6">
    <location>
        <begin position="256"/>
        <end position="276"/>
    </location>
</feature>
<feature type="transmembrane region" description="Helical" evidence="6">
    <location>
        <begin position="335"/>
        <end position="352"/>
    </location>
</feature>
<dbReference type="PANTHER" id="PTHR43478:SF1">
    <property type="entry name" value="NA+_H+ ANTIPORTER NHAC-LIKE C-TERMINAL DOMAIN-CONTAINING PROTEIN"/>
    <property type="match status" value="1"/>
</dbReference>
<feature type="transmembrane region" description="Helical" evidence="6">
    <location>
        <begin position="25"/>
        <end position="45"/>
    </location>
</feature>
<evidence type="ECO:0000259" key="7">
    <source>
        <dbReference type="Pfam" id="PF03553"/>
    </source>
</evidence>
<feature type="transmembrane region" description="Helical" evidence="6">
    <location>
        <begin position="288"/>
        <end position="315"/>
    </location>
</feature>
<accession>A0ABX7FGJ2</accession>
<proteinExistence type="predicted"/>
<sequence length="516" mass="54854">MEYGILSLIPPLVAIIFALKTKQTLLSLFAGVWVGATILNAWNPVEGLVKVISDFVVPSVSDKGNASLLILVSLAGGFIYSLKVSGAAESFARIITKKINTKKKAQLMTWACAFLFSYTEPILILGTVMRPITDKVKVARVKLAYILHSMGGPLASFSPISSYGPFIIGLIAPQLVALQLGDNPWSVYLDMFAFNLYGLFAMLTVSFVVLTGFDIGGMYQAQKRADDTGELIGENDVPMVSENEEDALPSGYRPSLWNFLVPMGLLFIGIFSVIFWTGEIGTNGFVGAFLHGDIVTAISIGFLAGAVGASSMAVVTRLRTFQQAVDDWVKGVKQMMNVPLILVMVWSIGAVTSKMGVGGYITQLIDGFLPASIVPACVFVIGALISFATGSSWGVWAILMPIAIPMAHSMGLSLPLVIGAVISSGLFGNHCSPIADTTVMTATAAACDPIEHVRTQLPYALIIAATTVCGFLVGGMTGQAIPSLCGQAVLIIAIFWILNKKVKKKARAAKNIENVA</sequence>
<organism evidence="8 9">
    <name type="scientific">Brevibacillus choshinensis</name>
    <dbReference type="NCBI Taxonomy" id="54911"/>
    <lineage>
        <taxon>Bacteria</taxon>
        <taxon>Bacillati</taxon>
        <taxon>Bacillota</taxon>
        <taxon>Bacilli</taxon>
        <taxon>Bacillales</taxon>
        <taxon>Paenibacillaceae</taxon>
        <taxon>Brevibacillus</taxon>
    </lineage>
</organism>
<evidence type="ECO:0000313" key="9">
    <source>
        <dbReference type="Proteomes" id="UP000596248"/>
    </source>
</evidence>
<keyword evidence="9" id="KW-1185">Reference proteome</keyword>
<evidence type="ECO:0000256" key="4">
    <source>
        <dbReference type="ARBA" id="ARBA00022989"/>
    </source>
</evidence>
<keyword evidence="3 6" id="KW-0812">Transmembrane</keyword>
<gene>
    <name evidence="8" type="ORF">JNE38_16015</name>
</gene>
<feature type="transmembrane region" description="Helical" evidence="6">
    <location>
        <begin position="107"/>
        <end position="129"/>
    </location>
</feature>
<keyword evidence="2" id="KW-1003">Cell membrane</keyword>
<dbReference type="InterPro" id="IPR018461">
    <property type="entry name" value="Na/H_Antiport_NhaC-like_C"/>
</dbReference>
<feature type="domain" description="Na+/H+ antiporter NhaC-like C-terminal" evidence="7">
    <location>
        <begin position="155"/>
        <end position="475"/>
    </location>
</feature>
<evidence type="ECO:0000256" key="5">
    <source>
        <dbReference type="ARBA" id="ARBA00023136"/>
    </source>
</evidence>
<dbReference type="Pfam" id="PF03553">
    <property type="entry name" value="Na_H_antiporter"/>
    <property type="match status" value="1"/>
</dbReference>
<keyword evidence="5 6" id="KW-0472">Membrane</keyword>
<dbReference type="PANTHER" id="PTHR43478">
    <property type="entry name" value="NA+/H+ ANTIPORTER-RELATED"/>
    <property type="match status" value="1"/>
</dbReference>
<feature type="transmembrane region" description="Helical" evidence="6">
    <location>
        <begin position="480"/>
        <end position="498"/>
    </location>
</feature>
<protein>
    <submittedName>
        <fullName evidence="8">Sodium:proton antiporter</fullName>
    </submittedName>
</protein>
<name>A0ABX7FGJ2_BRECH</name>
<feature type="transmembrane region" description="Helical" evidence="6">
    <location>
        <begin position="192"/>
        <end position="213"/>
    </location>
</feature>
<evidence type="ECO:0000313" key="8">
    <source>
        <dbReference type="EMBL" id="QRG65156.1"/>
    </source>
</evidence>
<reference evidence="8 9" key="1">
    <citation type="submission" date="2021-01" db="EMBL/GenBank/DDBJ databases">
        <title>Identification of strong promoters based on the transcriptome of Brevibacillus choshinensis.</title>
        <authorList>
            <person name="Yao D."/>
            <person name="Zhang K."/>
            <person name="Wu J."/>
        </authorList>
    </citation>
    <scope>NUCLEOTIDE SEQUENCE [LARGE SCALE GENOMIC DNA]</scope>
    <source>
        <strain evidence="8 9">HPD31-SP3</strain>
    </source>
</reference>
<evidence type="ECO:0000256" key="2">
    <source>
        <dbReference type="ARBA" id="ARBA00022475"/>
    </source>
</evidence>
<comment type="subcellular location">
    <subcellularLocation>
        <location evidence="1">Cell membrane</location>
        <topology evidence="1">Multi-pass membrane protein</topology>
    </subcellularLocation>
</comment>
<keyword evidence="4 6" id="KW-1133">Transmembrane helix</keyword>
<dbReference type="EMBL" id="CP069127">
    <property type="protein sequence ID" value="QRG65156.1"/>
    <property type="molecule type" value="Genomic_DNA"/>
</dbReference>
<evidence type="ECO:0000256" key="6">
    <source>
        <dbReference type="SAM" id="Phobius"/>
    </source>
</evidence>
<dbReference type="Proteomes" id="UP000596248">
    <property type="component" value="Chromosome"/>
</dbReference>
<evidence type="ECO:0000256" key="1">
    <source>
        <dbReference type="ARBA" id="ARBA00004651"/>
    </source>
</evidence>
<dbReference type="RefSeq" id="WP_203254674.1">
    <property type="nucleotide sequence ID" value="NZ_CP069127.1"/>
</dbReference>
<evidence type="ECO:0000256" key="3">
    <source>
        <dbReference type="ARBA" id="ARBA00022692"/>
    </source>
</evidence>
<feature type="transmembrane region" description="Helical" evidence="6">
    <location>
        <begin position="65"/>
        <end position="86"/>
    </location>
</feature>
<feature type="transmembrane region" description="Helical" evidence="6">
    <location>
        <begin position="393"/>
        <end position="422"/>
    </location>
</feature>